<keyword evidence="2" id="KW-1185">Reference proteome</keyword>
<dbReference type="EMBL" id="CAVMJV010000001">
    <property type="protein sequence ID" value="CAK5009348.1"/>
    <property type="molecule type" value="Genomic_DNA"/>
</dbReference>
<proteinExistence type="predicted"/>
<evidence type="ECO:0000313" key="1">
    <source>
        <dbReference type="EMBL" id="CAK5009348.1"/>
    </source>
</evidence>
<name>A0ACB0XMY0_MELEN</name>
<reference evidence="1" key="1">
    <citation type="submission" date="2023-11" db="EMBL/GenBank/DDBJ databases">
        <authorList>
            <person name="Poullet M."/>
        </authorList>
    </citation>
    <scope>NUCLEOTIDE SEQUENCE</scope>
    <source>
        <strain evidence="1">E1834</strain>
    </source>
</reference>
<gene>
    <name evidence="1" type="ORF">MENTE1834_LOCUS1313</name>
</gene>
<accession>A0ACB0XMY0</accession>
<sequence length="815" mass="94385">MSNVYFEDLFTVKNVDPDGKKFDRVSRLFCDSESFKMDLILDVNTQLYQLGINDKFRLMLCSSMRDDGLTDEGEYDKTIENVPRVRMFEYVMYGKIYRIEGDEYNTETSRLAAYVSFGGLLMRIQGEANNLNGFEADKNIYLLIKKIETIEKLLKEMNKGVCSKNLLEECPELGEKIIENEKLKYRLNILKRSAEQSNGVEEKKAPEPPQKIAKEVTKHFEVVDYGDSIIEKLNNLFTNVIKKSFPSWSQPVNIKETFNPKYGDYQFDSCFQISRHLITEKKMKTSPKDIAAEIIINLEMIPLVEKYDNVNGYINIFLNTKHLGKKIGEACAKGVSIPKISKRHVVVDYSSPNIAKQMHVGHLRSTIIGDSIARLLEFIGFSIVRINHIGDWGTQFGMLIAYLRERFPNYLTEKPKIEDLQTFYKESKTKFDEDGDFKSRAYQCVVKLQNGEKEFIDAWNMICDISRKEFENIYKRLDVLNLVERGESFYQSRMLSLVKELDNEGILKEEDGRKLMFIDGCNIPLTVVKSDGGFTYDTSDLATIKQRLFEEKADWILYIVDRGQSEHLETIYAAAQKLNWYDPNEKRVEHVQFGLVLGEDKKKFKTRSGDTVKLLDLLDEGVRRAEEKLRSRETNFESDEQLIEAAESLAYGCIKYADLSQSRIADYVFSFDRMLDDRGNTAVYLLYAYTRIRAIARNAKVERTTINNYLAQLEDGIPLEHPREIRLAKQILKFSDCILNTVTTLHISKICDYVYELATLFHDFYKECYVINKTNTEDGTEQININYNRLVLCEVVADVMQQCFSILGIKPIDRM</sequence>
<dbReference type="Proteomes" id="UP001497535">
    <property type="component" value="Unassembled WGS sequence"/>
</dbReference>
<evidence type="ECO:0000313" key="2">
    <source>
        <dbReference type="Proteomes" id="UP001497535"/>
    </source>
</evidence>
<organism evidence="1 2">
    <name type="scientific">Meloidogyne enterolobii</name>
    <name type="common">Root-knot nematode worm</name>
    <name type="synonym">Meloidogyne mayaguensis</name>
    <dbReference type="NCBI Taxonomy" id="390850"/>
    <lineage>
        <taxon>Eukaryota</taxon>
        <taxon>Metazoa</taxon>
        <taxon>Ecdysozoa</taxon>
        <taxon>Nematoda</taxon>
        <taxon>Chromadorea</taxon>
        <taxon>Rhabditida</taxon>
        <taxon>Tylenchina</taxon>
        <taxon>Tylenchomorpha</taxon>
        <taxon>Tylenchoidea</taxon>
        <taxon>Meloidogynidae</taxon>
        <taxon>Meloidogyninae</taxon>
        <taxon>Meloidogyne</taxon>
    </lineage>
</organism>
<comment type="caution">
    <text evidence="1">The sequence shown here is derived from an EMBL/GenBank/DDBJ whole genome shotgun (WGS) entry which is preliminary data.</text>
</comment>
<protein>
    <submittedName>
        <fullName evidence="1">Uncharacterized protein</fullName>
    </submittedName>
</protein>